<accession>A0ABQ2F5U9</accession>
<dbReference type="Proteomes" id="UP000647587">
    <property type="component" value="Unassembled WGS sequence"/>
</dbReference>
<dbReference type="EMBL" id="BMPP01000035">
    <property type="protein sequence ID" value="GGK42876.1"/>
    <property type="molecule type" value="Genomic_DNA"/>
</dbReference>
<keyword evidence="2" id="KW-1185">Reference proteome</keyword>
<evidence type="ECO:0000313" key="2">
    <source>
        <dbReference type="Proteomes" id="UP000647587"/>
    </source>
</evidence>
<sequence>MTLTAVREKAPEAERIETNKCSDTISAQVGVSQWSSKYPHLEYRLISAKNTPTSAFKAG</sequence>
<proteinExistence type="predicted"/>
<name>A0ABQ2F5U9_9DEIO</name>
<reference evidence="2" key="1">
    <citation type="journal article" date="2019" name="Int. J. Syst. Evol. Microbiol.">
        <title>The Global Catalogue of Microorganisms (GCM) 10K type strain sequencing project: providing services to taxonomists for standard genome sequencing and annotation.</title>
        <authorList>
            <consortium name="The Broad Institute Genomics Platform"/>
            <consortium name="The Broad Institute Genome Sequencing Center for Infectious Disease"/>
            <person name="Wu L."/>
            <person name="Ma J."/>
        </authorList>
    </citation>
    <scope>NUCLEOTIDE SEQUENCE [LARGE SCALE GENOMIC DNA]</scope>
    <source>
        <strain evidence="2">JCM 30331</strain>
    </source>
</reference>
<evidence type="ECO:0000313" key="1">
    <source>
        <dbReference type="EMBL" id="GGK42876.1"/>
    </source>
</evidence>
<organism evidence="1 2">
    <name type="scientific">Deinococcus malanensis</name>
    <dbReference type="NCBI Taxonomy" id="1706855"/>
    <lineage>
        <taxon>Bacteria</taxon>
        <taxon>Thermotogati</taxon>
        <taxon>Deinococcota</taxon>
        <taxon>Deinococci</taxon>
        <taxon>Deinococcales</taxon>
        <taxon>Deinococcaceae</taxon>
        <taxon>Deinococcus</taxon>
    </lineage>
</organism>
<dbReference type="RefSeq" id="WP_189012105.1">
    <property type="nucleotide sequence ID" value="NZ_BMPP01000035.1"/>
</dbReference>
<comment type="caution">
    <text evidence="1">The sequence shown here is derived from an EMBL/GenBank/DDBJ whole genome shotgun (WGS) entry which is preliminary data.</text>
</comment>
<gene>
    <name evidence="1" type="ORF">GCM10008955_40840</name>
</gene>
<protein>
    <submittedName>
        <fullName evidence="1">Uncharacterized protein</fullName>
    </submittedName>
</protein>